<dbReference type="AlphaFoldDB" id="A0A1I0XK42"/>
<feature type="active site" description="Proton acceptor" evidence="6">
    <location>
        <position position="308"/>
    </location>
</feature>
<comment type="similarity">
    <text evidence="2 5">Belongs to the aldose epimerase family.</text>
</comment>
<keyword evidence="10" id="KW-1185">Reference proteome</keyword>
<dbReference type="InterPro" id="IPR014718">
    <property type="entry name" value="GH-type_carb-bd"/>
</dbReference>
<dbReference type="InterPro" id="IPR011013">
    <property type="entry name" value="Gal_mutarotase_sf_dom"/>
</dbReference>
<evidence type="ECO:0000313" key="10">
    <source>
        <dbReference type="Proteomes" id="UP000198642"/>
    </source>
</evidence>
<gene>
    <name evidence="9" type="ORF">SAMN04488072_10592</name>
</gene>
<feature type="binding site" evidence="8">
    <location>
        <begin position="175"/>
        <end position="177"/>
    </location>
    <ligand>
        <name>beta-D-galactose</name>
        <dbReference type="ChEBI" id="CHEBI:27667"/>
    </ligand>
</feature>
<feature type="binding site" evidence="7">
    <location>
        <position position="248"/>
    </location>
    <ligand>
        <name>beta-D-galactose</name>
        <dbReference type="ChEBI" id="CHEBI:27667"/>
    </ligand>
</feature>
<evidence type="ECO:0000256" key="3">
    <source>
        <dbReference type="ARBA" id="ARBA00023235"/>
    </source>
</evidence>
<dbReference type="UniPathway" id="UPA00242"/>
<comment type="pathway">
    <text evidence="1 5">Carbohydrate metabolism; hexose metabolism.</text>
</comment>
<dbReference type="STRING" id="237679.SAMN04488072_10592"/>
<dbReference type="InterPro" id="IPR008183">
    <property type="entry name" value="Aldose_1/G6P_1-epimerase"/>
</dbReference>
<keyword evidence="4 5" id="KW-0119">Carbohydrate metabolism</keyword>
<dbReference type="EC" id="5.1.3.3" evidence="5"/>
<dbReference type="Proteomes" id="UP000198642">
    <property type="component" value="Unassembled WGS sequence"/>
</dbReference>
<dbReference type="PIRSF" id="PIRSF005096">
    <property type="entry name" value="GALM"/>
    <property type="match status" value="1"/>
</dbReference>
<reference evidence="9 10" key="1">
    <citation type="submission" date="2016-10" db="EMBL/GenBank/DDBJ databases">
        <authorList>
            <person name="de Groot N.N."/>
        </authorList>
    </citation>
    <scope>NUCLEOTIDE SEQUENCE [LARGE SCALE GENOMIC DNA]</scope>
    <source>
        <strain evidence="9 10">CGMCC 1.3702</strain>
    </source>
</reference>
<dbReference type="RefSeq" id="WP_090235976.1">
    <property type="nucleotide sequence ID" value="NZ_FOJW01000005.1"/>
</dbReference>
<accession>A0A1I0XK42</accession>
<evidence type="ECO:0000256" key="1">
    <source>
        <dbReference type="ARBA" id="ARBA00005028"/>
    </source>
</evidence>
<dbReference type="InterPro" id="IPR047215">
    <property type="entry name" value="Galactose_mutarotase-like"/>
</dbReference>
<dbReference type="EMBL" id="FOJW01000005">
    <property type="protein sequence ID" value="SFB00690.1"/>
    <property type="molecule type" value="Genomic_DNA"/>
</dbReference>
<dbReference type="NCBIfam" id="NF008277">
    <property type="entry name" value="PRK11055.1"/>
    <property type="match status" value="1"/>
</dbReference>
<comment type="catalytic activity">
    <reaction evidence="5">
        <text>alpha-D-glucose = beta-D-glucose</text>
        <dbReference type="Rhea" id="RHEA:10264"/>
        <dbReference type="ChEBI" id="CHEBI:15903"/>
        <dbReference type="ChEBI" id="CHEBI:17925"/>
        <dbReference type="EC" id="5.1.3.3"/>
    </reaction>
</comment>
<dbReference type="PANTHER" id="PTHR10091:SF0">
    <property type="entry name" value="GALACTOSE MUTAROTASE"/>
    <property type="match status" value="1"/>
</dbReference>
<organism evidence="9 10">
    <name type="scientific">Lentibacillus halodurans</name>
    <dbReference type="NCBI Taxonomy" id="237679"/>
    <lineage>
        <taxon>Bacteria</taxon>
        <taxon>Bacillati</taxon>
        <taxon>Bacillota</taxon>
        <taxon>Bacilli</taxon>
        <taxon>Bacillales</taxon>
        <taxon>Bacillaceae</taxon>
        <taxon>Lentibacillus</taxon>
    </lineage>
</organism>
<feature type="active site" description="Proton donor" evidence="6">
    <location>
        <position position="175"/>
    </location>
</feature>
<evidence type="ECO:0000256" key="5">
    <source>
        <dbReference type="PIRNR" id="PIRNR005096"/>
    </source>
</evidence>
<dbReference type="SUPFAM" id="SSF74650">
    <property type="entry name" value="Galactose mutarotase-like"/>
    <property type="match status" value="1"/>
</dbReference>
<dbReference type="GO" id="GO:0033499">
    <property type="term" value="P:galactose catabolic process via UDP-galactose, Leloir pathway"/>
    <property type="evidence" value="ECO:0007669"/>
    <property type="project" value="TreeGrafter"/>
</dbReference>
<dbReference type="Gene3D" id="2.70.98.10">
    <property type="match status" value="1"/>
</dbReference>
<dbReference type="PANTHER" id="PTHR10091">
    <property type="entry name" value="ALDOSE-1-EPIMERASE"/>
    <property type="match status" value="1"/>
</dbReference>
<evidence type="ECO:0000313" key="9">
    <source>
        <dbReference type="EMBL" id="SFB00690.1"/>
    </source>
</evidence>
<dbReference type="InterPro" id="IPR015443">
    <property type="entry name" value="Aldose_1-epimerase"/>
</dbReference>
<evidence type="ECO:0000256" key="6">
    <source>
        <dbReference type="PIRSR" id="PIRSR005096-1"/>
    </source>
</evidence>
<dbReference type="GO" id="GO:0006006">
    <property type="term" value="P:glucose metabolic process"/>
    <property type="evidence" value="ECO:0007669"/>
    <property type="project" value="TreeGrafter"/>
</dbReference>
<evidence type="ECO:0000256" key="8">
    <source>
        <dbReference type="PIRSR" id="PIRSR005096-3"/>
    </source>
</evidence>
<evidence type="ECO:0000256" key="2">
    <source>
        <dbReference type="ARBA" id="ARBA00006206"/>
    </source>
</evidence>
<evidence type="ECO:0000256" key="7">
    <source>
        <dbReference type="PIRSR" id="PIRSR005096-2"/>
    </source>
</evidence>
<dbReference type="CDD" id="cd09019">
    <property type="entry name" value="galactose_mutarotase_like"/>
    <property type="match status" value="1"/>
</dbReference>
<dbReference type="Pfam" id="PF01263">
    <property type="entry name" value="Aldose_epim"/>
    <property type="match status" value="1"/>
</dbReference>
<evidence type="ECO:0000256" key="4">
    <source>
        <dbReference type="ARBA" id="ARBA00023277"/>
    </source>
</evidence>
<dbReference type="GO" id="GO:0005737">
    <property type="term" value="C:cytoplasm"/>
    <property type="evidence" value="ECO:0007669"/>
    <property type="project" value="TreeGrafter"/>
</dbReference>
<dbReference type="OrthoDB" id="9779408at2"/>
<protein>
    <recommendedName>
        <fullName evidence="5">Aldose 1-epimerase</fullName>
        <ecNumber evidence="5">5.1.3.3</ecNumber>
    </recommendedName>
</protein>
<sequence length="343" mass="38021">MNIKTEQIHNGWKCFHITNDHGMRVSILNYGGIIKEMLVPDKWGKLENVVLGYQNIEDYQRNSHFLGAIIGRVAGRIQDASFKLNGNTYFLDTNDGENCLHSGSGGLHSVIWNADPFKAADKAGVKLTYTSPDNKGGFPGNVDIAVTYSLNNDNKLMINYEAISDKTTAFTLTNHSYFNLSGNLKDTIKQHLVKINSSYFAELHQNLIPTGNILDVSNTPFDFRYGQELSTGIESGLEQNTIAGNGYDHYFLFDQNQGNIIVKESSSGRVMEIETNQPGMIMYTASNLEKGLTLKEGLSQKYAGVCFETQGSPASLHHENFPSIVLKANTLYSKQTSFTFGAE</sequence>
<dbReference type="GO" id="GO:0004034">
    <property type="term" value="F:aldose 1-epimerase activity"/>
    <property type="evidence" value="ECO:0007669"/>
    <property type="project" value="UniProtKB-EC"/>
</dbReference>
<dbReference type="GO" id="GO:0030246">
    <property type="term" value="F:carbohydrate binding"/>
    <property type="evidence" value="ECO:0007669"/>
    <property type="project" value="InterPro"/>
</dbReference>
<proteinExistence type="inferred from homology"/>
<name>A0A1I0XK42_9BACI</name>
<keyword evidence="3 5" id="KW-0413">Isomerase</keyword>